<keyword evidence="4" id="KW-0378">Hydrolase</keyword>
<evidence type="ECO:0000313" key="4">
    <source>
        <dbReference type="EMBL" id="MBA8795688.1"/>
    </source>
</evidence>
<dbReference type="Proteomes" id="UP000523079">
    <property type="component" value="Unassembled WGS sequence"/>
</dbReference>
<dbReference type="HAMAP" id="MF_00048">
    <property type="entry name" value="UPF0102"/>
    <property type="match status" value="1"/>
</dbReference>
<evidence type="ECO:0000256" key="1">
    <source>
        <dbReference type="ARBA" id="ARBA00006738"/>
    </source>
</evidence>
<dbReference type="GO" id="GO:0003676">
    <property type="term" value="F:nucleic acid binding"/>
    <property type="evidence" value="ECO:0007669"/>
    <property type="project" value="InterPro"/>
</dbReference>
<organism evidence="4 5">
    <name type="scientific">Microlunatus kandeliicorticis</name>
    <dbReference type="NCBI Taxonomy" id="1759536"/>
    <lineage>
        <taxon>Bacteria</taxon>
        <taxon>Bacillati</taxon>
        <taxon>Actinomycetota</taxon>
        <taxon>Actinomycetes</taxon>
        <taxon>Propionibacteriales</taxon>
        <taxon>Propionibacteriaceae</taxon>
        <taxon>Microlunatus</taxon>
    </lineage>
</organism>
<protein>
    <recommendedName>
        <fullName evidence="2">UPF0102 protein FHX74_003324</fullName>
    </recommendedName>
</protein>
<accession>A0A7W3P762</accession>
<dbReference type="EMBL" id="JACGWT010000005">
    <property type="protein sequence ID" value="MBA8795688.1"/>
    <property type="molecule type" value="Genomic_DNA"/>
</dbReference>
<proteinExistence type="inferred from homology"/>
<comment type="similarity">
    <text evidence="1 2">Belongs to the UPF0102 family.</text>
</comment>
<reference evidence="4 5" key="1">
    <citation type="submission" date="2020-07" db="EMBL/GenBank/DDBJ databases">
        <title>Sequencing the genomes of 1000 actinobacteria strains.</title>
        <authorList>
            <person name="Klenk H.-P."/>
        </authorList>
    </citation>
    <scope>NUCLEOTIDE SEQUENCE [LARGE SCALE GENOMIC DNA]</scope>
    <source>
        <strain evidence="4 5">DSM 100723</strain>
    </source>
</reference>
<dbReference type="NCBIfam" id="NF009154">
    <property type="entry name" value="PRK12497.3-3"/>
    <property type="match status" value="1"/>
</dbReference>
<dbReference type="Gene3D" id="3.40.1350.10">
    <property type="match status" value="1"/>
</dbReference>
<dbReference type="CDD" id="cd20736">
    <property type="entry name" value="PoNe_Nuclease"/>
    <property type="match status" value="1"/>
</dbReference>
<keyword evidence="4" id="KW-0255">Endonuclease</keyword>
<keyword evidence="5" id="KW-1185">Reference proteome</keyword>
<evidence type="ECO:0000313" key="5">
    <source>
        <dbReference type="Proteomes" id="UP000523079"/>
    </source>
</evidence>
<dbReference type="PANTHER" id="PTHR34039:SF1">
    <property type="entry name" value="UPF0102 PROTEIN YRAN"/>
    <property type="match status" value="1"/>
</dbReference>
<dbReference type="PANTHER" id="PTHR34039">
    <property type="entry name" value="UPF0102 PROTEIN YRAN"/>
    <property type="match status" value="1"/>
</dbReference>
<dbReference type="InterPro" id="IPR011335">
    <property type="entry name" value="Restrct_endonuc-II-like"/>
</dbReference>
<evidence type="ECO:0000256" key="2">
    <source>
        <dbReference type="HAMAP-Rule" id="MF_00048"/>
    </source>
</evidence>
<dbReference type="AlphaFoldDB" id="A0A7W3P762"/>
<evidence type="ECO:0000256" key="3">
    <source>
        <dbReference type="SAM" id="MobiDB-lite"/>
    </source>
</evidence>
<keyword evidence="4" id="KW-0540">Nuclease</keyword>
<comment type="caution">
    <text evidence="4">The sequence shown here is derived from an EMBL/GenBank/DDBJ whole genome shotgun (WGS) entry which is preliminary data.</text>
</comment>
<dbReference type="Pfam" id="PF02021">
    <property type="entry name" value="UPF0102"/>
    <property type="match status" value="1"/>
</dbReference>
<sequence length="142" mass="15457">MSTPRPPGPHRKPPADRPTLGARGEQLAVDHLEAEGLAIVDRNWRCRWGEIDIVAAEPVPDGRRRLVFCEVKTRSGRGYGSPLEAVTYAKLQRLRRLAGHWLEARGGRAGGGEWAEIRLDVVGVLLDGGTGTPEIDHVKAVG</sequence>
<dbReference type="SUPFAM" id="SSF52980">
    <property type="entry name" value="Restriction endonuclease-like"/>
    <property type="match status" value="1"/>
</dbReference>
<dbReference type="GO" id="GO:0004519">
    <property type="term" value="F:endonuclease activity"/>
    <property type="evidence" value="ECO:0007669"/>
    <property type="project" value="UniProtKB-KW"/>
</dbReference>
<dbReference type="InterPro" id="IPR011856">
    <property type="entry name" value="tRNA_endonuc-like_dom_sf"/>
</dbReference>
<dbReference type="RefSeq" id="WP_182561276.1">
    <property type="nucleotide sequence ID" value="NZ_JACGWT010000005.1"/>
</dbReference>
<gene>
    <name evidence="4" type="ORF">FHX74_003324</name>
</gene>
<feature type="region of interest" description="Disordered" evidence="3">
    <location>
        <begin position="1"/>
        <end position="21"/>
    </location>
</feature>
<name>A0A7W3P762_9ACTN</name>
<dbReference type="InterPro" id="IPR003509">
    <property type="entry name" value="UPF0102_YraN-like"/>
</dbReference>